<evidence type="ECO:0000256" key="6">
    <source>
        <dbReference type="PROSITE-ProRule" id="PRU00333"/>
    </source>
</evidence>
<dbReference type="PROSITE" id="PS50970">
    <property type="entry name" value="HCY"/>
    <property type="match status" value="1"/>
</dbReference>
<gene>
    <name evidence="8" type="ORF">BU16DRAFT_197055</name>
</gene>
<keyword evidence="2 6" id="KW-0808">Transferase</keyword>
<dbReference type="FunFam" id="3.20.20.330:FF:000002">
    <property type="entry name" value="Homocysteine S-methyltransferase"/>
    <property type="match status" value="1"/>
</dbReference>
<keyword evidence="4 5" id="KW-0862">Zinc</keyword>
<evidence type="ECO:0000256" key="1">
    <source>
        <dbReference type="ARBA" id="ARBA00022603"/>
    </source>
</evidence>
<evidence type="ECO:0000256" key="5">
    <source>
        <dbReference type="PIRSR" id="PIRSR037505-2"/>
    </source>
</evidence>
<dbReference type="Pfam" id="PF02574">
    <property type="entry name" value="S-methyl_trans"/>
    <property type="match status" value="1"/>
</dbReference>
<accession>A0A6A6RCA3</accession>
<evidence type="ECO:0000256" key="2">
    <source>
        <dbReference type="ARBA" id="ARBA00022679"/>
    </source>
</evidence>
<proteinExistence type="predicted"/>
<keyword evidence="3 5" id="KW-0479">Metal-binding</keyword>
<organism evidence="8 9">
    <name type="scientific">Lophium mytilinum</name>
    <dbReference type="NCBI Taxonomy" id="390894"/>
    <lineage>
        <taxon>Eukaryota</taxon>
        <taxon>Fungi</taxon>
        <taxon>Dikarya</taxon>
        <taxon>Ascomycota</taxon>
        <taxon>Pezizomycotina</taxon>
        <taxon>Dothideomycetes</taxon>
        <taxon>Pleosporomycetidae</taxon>
        <taxon>Mytilinidiales</taxon>
        <taxon>Mytilinidiaceae</taxon>
        <taxon>Lophium</taxon>
    </lineage>
</organism>
<feature type="binding site" evidence="6">
    <location>
        <position position="301"/>
    </location>
    <ligand>
        <name>Zn(2+)</name>
        <dbReference type="ChEBI" id="CHEBI:29105"/>
    </ligand>
</feature>
<dbReference type="GO" id="GO:0033528">
    <property type="term" value="P:S-methylmethionine cycle"/>
    <property type="evidence" value="ECO:0007669"/>
    <property type="project" value="TreeGrafter"/>
</dbReference>
<dbReference type="GO" id="GO:0008270">
    <property type="term" value="F:zinc ion binding"/>
    <property type="evidence" value="ECO:0007669"/>
    <property type="project" value="InterPro"/>
</dbReference>
<dbReference type="GO" id="GO:0009086">
    <property type="term" value="P:methionine biosynthetic process"/>
    <property type="evidence" value="ECO:0007669"/>
    <property type="project" value="InterPro"/>
</dbReference>
<feature type="binding site" evidence="5 6">
    <location>
        <position position="235"/>
    </location>
    <ligand>
        <name>Zn(2+)</name>
        <dbReference type="ChEBI" id="CHEBI:29105"/>
    </ligand>
</feature>
<evidence type="ECO:0000313" key="8">
    <source>
        <dbReference type="EMBL" id="KAF2501373.1"/>
    </source>
</evidence>
<dbReference type="PANTHER" id="PTHR46015:SF1">
    <property type="entry name" value="HOMOCYSTEINE S-METHYLTRANSFERASE-LIKE ISOFORM 1"/>
    <property type="match status" value="1"/>
</dbReference>
<reference evidence="8" key="1">
    <citation type="journal article" date="2020" name="Stud. Mycol.">
        <title>101 Dothideomycetes genomes: a test case for predicting lifestyles and emergence of pathogens.</title>
        <authorList>
            <person name="Haridas S."/>
            <person name="Albert R."/>
            <person name="Binder M."/>
            <person name="Bloem J."/>
            <person name="Labutti K."/>
            <person name="Salamov A."/>
            <person name="Andreopoulos B."/>
            <person name="Baker S."/>
            <person name="Barry K."/>
            <person name="Bills G."/>
            <person name="Bluhm B."/>
            <person name="Cannon C."/>
            <person name="Castanera R."/>
            <person name="Culley D."/>
            <person name="Daum C."/>
            <person name="Ezra D."/>
            <person name="Gonzalez J."/>
            <person name="Henrissat B."/>
            <person name="Kuo A."/>
            <person name="Liang C."/>
            <person name="Lipzen A."/>
            <person name="Lutzoni F."/>
            <person name="Magnuson J."/>
            <person name="Mondo S."/>
            <person name="Nolan M."/>
            <person name="Ohm R."/>
            <person name="Pangilinan J."/>
            <person name="Park H.-J."/>
            <person name="Ramirez L."/>
            <person name="Alfaro M."/>
            <person name="Sun H."/>
            <person name="Tritt A."/>
            <person name="Yoshinaga Y."/>
            <person name="Zwiers L.-H."/>
            <person name="Turgeon B."/>
            <person name="Goodwin S."/>
            <person name="Spatafora J."/>
            <person name="Crous P."/>
            <person name="Grigoriev I."/>
        </authorList>
    </citation>
    <scope>NUCLEOTIDE SEQUENCE</scope>
    <source>
        <strain evidence="8">CBS 269.34</strain>
    </source>
</reference>
<dbReference type="PANTHER" id="PTHR46015">
    <property type="entry name" value="ZGC:172121"/>
    <property type="match status" value="1"/>
</dbReference>
<keyword evidence="9" id="KW-1185">Reference proteome</keyword>
<dbReference type="InterPro" id="IPR036589">
    <property type="entry name" value="HCY_dom_sf"/>
</dbReference>
<dbReference type="SUPFAM" id="SSF82282">
    <property type="entry name" value="Homocysteine S-methyltransferase"/>
    <property type="match status" value="1"/>
</dbReference>
<dbReference type="Gene3D" id="3.20.20.330">
    <property type="entry name" value="Homocysteine-binding-like domain"/>
    <property type="match status" value="1"/>
</dbReference>
<name>A0A6A6RCA3_9PEZI</name>
<dbReference type="GO" id="GO:0008898">
    <property type="term" value="F:S-adenosylmethionine-homocysteine S-methyltransferase activity"/>
    <property type="evidence" value="ECO:0007669"/>
    <property type="project" value="TreeGrafter"/>
</dbReference>
<keyword evidence="1 6" id="KW-0489">Methyltransferase</keyword>
<dbReference type="NCBIfam" id="NF007020">
    <property type="entry name" value="PRK09485.1"/>
    <property type="match status" value="1"/>
</dbReference>
<dbReference type="GO" id="GO:0032259">
    <property type="term" value="P:methylation"/>
    <property type="evidence" value="ECO:0007669"/>
    <property type="project" value="UniProtKB-KW"/>
</dbReference>
<feature type="domain" description="Hcy-binding" evidence="7">
    <location>
        <begin position="5"/>
        <end position="316"/>
    </location>
</feature>
<evidence type="ECO:0000256" key="4">
    <source>
        <dbReference type="ARBA" id="ARBA00022833"/>
    </source>
</evidence>
<comment type="cofactor">
    <cofactor evidence="5">
        <name>Zn(2+)</name>
        <dbReference type="ChEBI" id="CHEBI:29105"/>
    </cofactor>
    <text evidence="5">Binds 1 zinc ion per subunit.</text>
</comment>
<dbReference type="InterPro" id="IPR051486">
    <property type="entry name" value="Hcy_S-methyltransferase"/>
</dbReference>
<dbReference type="EMBL" id="MU004182">
    <property type="protein sequence ID" value="KAF2501373.1"/>
    <property type="molecule type" value="Genomic_DNA"/>
</dbReference>
<dbReference type="Proteomes" id="UP000799750">
    <property type="component" value="Unassembled WGS sequence"/>
</dbReference>
<dbReference type="OrthoDB" id="261426at2759"/>
<evidence type="ECO:0000313" key="9">
    <source>
        <dbReference type="Proteomes" id="UP000799750"/>
    </source>
</evidence>
<dbReference type="InterPro" id="IPR003726">
    <property type="entry name" value="HCY_dom"/>
</dbReference>
<sequence length="319" mass="34441">MPFRDPVAALLAEKTTIILDGALATELEARGLDISSPVWSAGALVTHPSLIRDIHFYYYRAGADVAITCSYQATPQGFREHLGLDEDTSIALIKKSVDLAKQAREDALFNVPPQYARKLLVAGSVGPYGAYLANGSEYTGDYSVSTKDMKDFHRGRIQALVDAGVDLLACETLPKLSEASALVELLSEEFPEVAAWMSFSLRPNDPSHISDGTPVEDVLKALNSSPQVVAVGMNCIPTNLVVPALKFWKNYTSKPLLCYPNSGERFDAVTKTWEGKLSESAVVADLVIPGRRHGAKLIGGCCRTNATDIENIVAALNTN</sequence>
<evidence type="ECO:0000259" key="7">
    <source>
        <dbReference type="PROSITE" id="PS50970"/>
    </source>
</evidence>
<evidence type="ECO:0000256" key="3">
    <source>
        <dbReference type="ARBA" id="ARBA00022723"/>
    </source>
</evidence>
<dbReference type="AlphaFoldDB" id="A0A6A6RCA3"/>
<feature type="binding site" evidence="6">
    <location>
        <position position="302"/>
    </location>
    <ligand>
        <name>Zn(2+)</name>
        <dbReference type="ChEBI" id="CHEBI:29105"/>
    </ligand>
</feature>
<protein>
    <submittedName>
        <fullName evidence="8">Homocysteine S-methyltransferase</fullName>
    </submittedName>
</protein>